<dbReference type="PANTHER" id="PTHR44196:SF1">
    <property type="entry name" value="DEHYDROGENASE_REDUCTASE SDR FAMILY MEMBER 7B"/>
    <property type="match status" value="1"/>
</dbReference>
<dbReference type="InterPro" id="IPR020904">
    <property type="entry name" value="Sc_DH/Rdtase_CS"/>
</dbReference>
<dbReference type="Pfam" id="PF00106">
    <property type="entry name" value="adh_short"/>
    <property type="match status" value="1"/>
</dbReference>
<dbReference type="AlphaFoldDB" id="A0A9D9ITA3"/>
<evidence type="ECO:0000256" key="3">
    <source>
        <dbReference type="RuleBase" id="RU000363"/>
    </source>
</evidence>
<dbReference type="NCBIfam" id="NF004825">
    <property type="entry name" value="PRK06181.1"/>
    <property type="match status" value="1"/>
</dbReference>
<dbReference type="GO" id="GO:0016020">
    <property type="term" value="C:membrane"/>
    <property type="evidence" value="ECO:0007669"/>
    <property type="project" value="TreeGrafter"/>
</dbReference>
<proteinExistence type="inferred from homology"/>
<dbReference type="InterPro" id="IPR036291">
    <property type="entry name" value="NAD(P)-bd_dom_sf"/>
</dbReference>
<protein>
    <submittedName>
        <fullName evidence="4">SDR family oxidoreductase</fullName>
    </submittedName>
</protein>
<evidence type="ECO:0000313" key="4">
    <source>
        <dbReference type="EMBL" id="MBO8477891.1"/>
    </source>
</evidence>
<dbReference type="SUPFAM" id="SSF51735">
    <property type="entry name" value="NAD(P)-binding Rossmann-fold domains"/>
    <property type="match status" value="1"/>
</dbReference>
<dbReference type="Proteomes" id="UP000823771">
    <property type="component" value="Unassembled WGS sequence"/>
</dbReference>
<dbReference type="GO" id="GO:0016491">
    <property type="term" value="F:oxidoreductase activity"/>
    <property type="evidence" value="ECO:0007669"/>
    <property type="project" value="UniProtKB-KW"/>
</dbReference>
<comment type="caution">
    <text evidence="4">The sequence shown here is derived from an EMBL/GenBank/DDBJ whole genome shotgun (WGS) entry which is preliminary data.</text>
</comment>
<accession>A0A9D9ITA3</accession>
<dbReference type="PANTHER" id="PTHR44196">
    <property type="entry name" value="DEHYDROGENASE/REDUCTASE SDR FAMILY MEMBER 7B"/>
    <property type="match status" value="1"/>
</dbReference>
<evidence type="ECO:0000256" key="2">
    <source>
        <dbReference type="ARBA" id="ARBA00023002"/>
    </source>
</evidence>
<name>A0A9D9ITA3_9BACT</name>
<dbReference type="EMBL" id="JADILZ010000028">
    <property type="protein sequence ID" value="MBO8477891.1"/>
    <property type="molecule type" value="Genomic_DNA"/>
</dbReference>
<evidence type="ECO:0000313" key="5">
    <source>
        <dbReference type="Proteomes" id="UP000823771"/>
    </source>
</evidence>
<dbReference type="PRINTS" id="PR00081">
    <property type="entry name" value="GDHRDH"/>
</dbReference>
<comment type="similarity">
    <text evidence="1 3">Belongs to the short-chain dehydrogenases/reductases (SDR) family.</text>
</comment>
<reference evidence="4" key="2">
    <citation type="journal article" date="2021" name="PeerJ">
        <title>Extensive microbial diversity within the chicken gut microbiome revealed by metagenomics and culture.</title>
        <authorList>
            <person name="Gilroy R."/>
            <person name="Ravi A."/>
            <person name="Getino M."/>
            <person name="Pursley I."/>
            <person name="Horton D.L."/>
            <person name="Alikhan N.F."/>
            <person name="Baker D."/>
            <person name="Gharbi K."/>
            <person name="Hall N."/>
            <person name="Watson M."/>
            <person name="Adriaenssens E.M."/>
            <person name="Foster-Nyarko E."/>
            <person name="Jarju S."/>
            <person name="Secka A."/>
            <person name="Antonio M."/>
            <person name="Oren A."/>
            <person name="Chaudhuri R.R."/>
            <person name="La Ragione R."/>
            <person name="Hildebrand F."/>
            <person name="Pallen M.J."/>
        </authorList>
    </citation>
    <scope>NUCLEOTIDE SEQUENCE</scope>
    <source>
        <strain evidence="4">2478</strain>
    </source>
</reference>
<gene>
    <name evidence="4" type="ORF">IAB80_03215</name>
</gene>
<evidence type="ECO:0000256" key="1">
    <source>
        <dbReference type="ARBA" id="ARBA00006484"/>
    </source>
</evidence>
<keyword evidence="2" id="KW-0560">Oxidoreductase</keyword>
<dbReference type="Gene3D" id="3.40.50.720">
    <property type="entry name" value="NAD(P)-binding Rossmann-like Domain"/>
    <property type="match status" value="1"/>
</dbReference>
<dbReference type="InterPro" id="IPR002347">
    <property type="entry name" value="SDR_fam"/>
</dbReference>
<sequence length="276" mass="30393">MKRDYFKGKVMIITGASSGIGLASAELFASLGAKLVLAARSEQKLRELAARISSDPEHDMLCVRTDVSIEADCRTLVEKAVEKFGRIDILVNNAGLSMRAMFRDLDLSVIKTLMDVNFWGTVYCTKYALPYLLQSKGSVVGVISIAGYAGLPGRTGYASSKYAIRGFLDTLRIEHLYDGLHVMVFAPGFTASNVRNAALTADGHQQGRTPRDEGKMMTAEKVAMYMARGLAARKSEMVLTPIGKLTVFLHNILPRLTDRLEFSYMAKEPDSPFHKK</sequence>
<organism evidence="4 5">
    <name type="scientific">Candidatus Cryptobacteroides excrementipullorum</name>
    <dbReference type="NCBI Taxonomy" id="2840761"/>
    <lineage>
        <taxon>Bacteria</taxon>
        <taxon>Pseudomonadati</taxon>
        <taxon>Bacteroidota</taxon>
        <taxon>Bacteroidia</taxon>
        <taxon>Bacteroidales</taxon>
        <taxon>Candidatus Cryptobacteroides</taxon>
    </lineage>
</organism>
<dbReference type="PROSITE" id="PS00061">
    <property type="entry name" value="ADH_SHORT"/>
    <property type="match status" value="1"/>
</dbReference>
<reference evidence="4" key="1">
    <citation type="submission" date="2020-10" db="EMBL/GenBank/DDBJ databases">
        <authorList>
            <person name="Gilroy R."/>
        </authorList>
    </citation>
    <scope>NUCLEOTIDE SEQUENCE</scope>
    <source>
        <strain evidence="4">2478</strain>
    </source>
</reference>
<dbReference type="PRINTS" id="PR00080">
    <property type="entry name" value="SDRFAMILY"/>
</dbReference>